<dbReference type="InterPro" id="IPR042226">
    <property type="entry name" value="eFR1_2_sf"/>
</dbReference>
<dbReference type="Gene3D" id="3.30.420.60">
    <property type="entry name" value="eRF1 domain 2"/>
    <property type="match status" value="1"/>
</dbReference>
<accession>A0ABV5XZZ8</accession>
<dbReference type="SUPFAM" id="SSF53137">
    <property type="entry name" value="Translational machinery components"/>
    <property type="match status" value="1"/>
</dbReference>
<comment type="caution">
    <text evidence="2">The sequence shown here is derived from an EMBL/GenBank/DDBJ whole genome shotgun (WGS) entry which is preliminary data.</text>
</comment>
<sequence length="242" mass="25055">METRPSGPNEKQPPGAGRTAFIPGPRLLGWVDRFAASHGAVQEEPDDGGGTLLRAADGTLLRAADGTLLRAADGAVALLRAPWPVDGRPGKGTTTVERLASLASQERRLGVILVRRGGYAVGVVSGGKVSASKSGSRYVQSRSAAGGSSQQRFARRRENQANALTEAVAGYAAGVFAGHSIEYLVLGGDAALSAAVLEEKALKEYASRTRLAFLAVADPNATVLRRAAADACAVRIQVTDPL</sequence>
<dbReference type="RefSeq" id="WP_234754239.1">
    <property type="nucleotide sequence ID" value="NZ_BAAAWN010000001.1"/>
</dbReference>
<dbReference type="Pfam" id="PF18859">
    <property type="entry name" value="acVLRF1"/>
    <property type="match status" value="1"/>
</dbReference>
<dbReference type="InterPro" id="IPR040783">
    <property type="entry name" value="VLRF1"/>
</dbReference>
<reference evidence="2 3" key="1">
    <citation type="submission" date="2024-09" db="EMBL/GenBank/DDBJ databases">
        <authorList>
            <person name="Sun Q."/>
            <person name="Mori K."/>
        </authorList>
    </citation>
    <scope>NUCLEOTIDE SEQUENCE [LARGE SCALE GENOMIC DNA]</scope>
    <source>
        <strain evidence="2 3">JCM 1334</strain>
    </source>
</reference>
<keyword evidence="2" id="KW-0378">Hydrolase</keyword>
<protein>
    <submittedName>
        <fullName evidence="2">AcVLRF1 family peptidyl-tRNA hydrolase</fullName>
    </submittedName>
</protein>
<name>A0ABV5XZZ8_ARTRM</name>
<evidence type="ECO:0000313" key="3">
    <source>
        <dbReference type="Proteomes" id="UP001589702"/>
    </source>
</evidence>
<dbReference type="GO" id="GO:0016787">
    <property type="term" value="F:hydrolase activity"/>
    <property type="evidence" value="ECO:0007669"/>
    <property type="project" value="UniProtKB-KW"/>
</dbReference>
<evidence type="ECO:0000259" key="1">
    <source>
        <dbReference type="Pfam" id="PF18859"/>
    </source>
</evidence>
<gene>
    <name evidence="2" type="ORF">ACFFP1_12540</name>
</gene>
<dbReference type="Proteomes" id="UP001589702">
    <property type="component" value="Unassembled WGS sequence"/>
</dbReference>
<dbReference type="EMBL" id="JBHMBC010000019">
    <property type="protein sequence ID" value="MFB9820320.1"/>
    <property type="molecule type" value="Genomic_DNA"/>
</dbReference>
<proteinExistence type="predicted"/>
<evidence type="ECO:0000313" key="2">
    <source>
        <dbReference type="EMBL" id="MFB9820320.1"/>
    </source>
</evidence>
<feature type="domain" description="Actinobacteria/chloroflexi VLRF1 release factor" evidence="1">
    <location>
        <begin position="107"/>
        <end position="237"/>
    </location>
</feature>
<keyword evidence="3" id="KW-1185">Reference proteome</keyword>
<organism evidence="2 3">
    <name type="scientific">Arthrobacter ramosus</name>
    <dbReference type="NCBI Taxonomy" id="1672"/>
    <lineage>
        <taxon>Bacteria</taxon>
        <taxon>Bacillati</taxon>
        <taxon>Actinomycetota</taxon>
        <taxon>Actinomycetes</taxon>
        <taxon>Micrococcales</taxon>
        <taxon>Micrococcaceae</taxon>
        <taxon>Arthrobacter</taxon>
    </lineage>
</organism>
<dbReference type="NCBIfam" id="NF041024">
    <property type="entry name" value="acVLRF1_NCBI"/>
    <property type="match status" value="1"/>
</dbReference>